<dbReference type="FunFam" id="1.10.10.10:FF:000056">
    <property type="entry name" value="IclR family transcriptional regulator"/>
    <property type="match status" value="1"/>
</dbReference>
<dbReference type="InterPro" id="IPR050707">
    <property type="entry name" value="HTH_MetabolicPath_Reg"/>
</dbReference>
<dbReference type="SUPFAM" id="SSF46785">
    <property type="entry name" value="Winged helix' DNA-binding domain"/>
    <property type="match status" value="1"/>
</dbReference>
<keyword evidence="2" id="KW-0238">DNA-binding</keyword>
<evidence type="ECO:0000259" key="7">
    <source>
        <dbReference type="PROSITE" id="PS51078"/>
    </source>
</evidence>
<gene>
    <name evidence="8" type="ORF">KIS1582_1330</name>
</gene>
<evidence type="ECO:0000256" key="5">
    <source>
        <dbReference type="ARBA" id="ARBA00070406"/>
    </source>
</evidence>
<dbReference type="OrthoDB" id="9778379at2"/>
<accession>A0A800MYQ6</accession>
<dbReference type="AlphaFoldDB" id="A0A800MYQ6"/>
<feature type="domain" description="HTH iclR-type" evidence="6">
    <location>
        <begin position="11"/>
        <end position="73"/>
    </location>
</feature>
<dbReference type="InterPro" id="IPR014757">
    <property type="entry name" value="Tscrpt_reg_IclR_C"/>
</dbReference>
<name>A0A800MYQ6_CYTFI</name>
<evidence type="ECO:0000313" key="9">
    <source>
        <dbReference type="Proteomes" id="UP000465778"/>
    </source>
</evidence>
<dbReference type="SUPFAM" id="SSF55781">
    <property type="entry name" value="GAF domain-like"/>
    <property type="match status" value="1"/>
</dbReference>
<dbReference type="Gene3D" id="3.30.450.40">
    <property type="match status" value="1"/>
</dbReference>
<evidence type="ECO:0000256" key="2">
    <source>
        <dbReference type="ARBA" id="ARBA00023125"/>
    </source>
</evidence>
<evidence type="ECO:0000256" key="1">
    <source>
        <dbReference type="ARBA" id="ARBA00023015"/>
    </source>
</evidence>
<dbReference type="GO" id="GO:0003677">
    <property type="term" value="F:DNA binding"/>
    <property type="evidence" value="ECO:0007669"/>
    <property type="project" value="UniProtKB-KW"/>
</dbReference>
<dbReference type="InterPro" id="IPR036390">
    <property type="entry name" value="WH_DNA-bd_sf"/>
</dbReference>
<evidence type="ECO:0000313" key="8">
    <source>
        <dbReference type="EMBL" id="KAF0824943.1"/>
    </source>
</evidence>
<evidence type="ECO:0000256" key="3">
    <source>
        <dbReference type="ARBA" id="ARBA00023163"/>
    </source>
</evidence>
<dbReference type="Pfam" id="PF01614">
    <property type="entry name" value="IclR_C"/>
    <property type="match status" value="1"/>
</dbReference>
<evidence type="ECO:0000256" key="4">
    <source>
        <dbReference type="ARBA" id="ARBA00058938"/>
    </source>
</evidence>
<dbReference type="EMBL" id="VDEM01000009">
    <property type="protein sequence ID" value="KAF0824943.1"/>
    <property type="molecule type" value="Genomic_DNA"/>
</dbReference>
<dbReference type="RefSeq" id="WP_159344630.1">
    <property type="nucleotide sequence ID" value="NZ_JBALOT010000004.1"/>
</dbReference>
<comment type="function">
    <text evidence="4">May be an activator protein for the gylABX operon.</text>
</comment>
<dbReference type="GO" id="GO:0045892">
    <property type="term" value="P:negative regulation of DNA-templated transcription"/>
    <property type="evidence" value="ECO:0007669"/>
    <property type="project" value="TreeGrafter"/>
</dbReference>
<sequence length="258" mass="28969">MALKTNEESHLSSVKNALRILRCFSMDEPEKKISDISASLGLNKSTVSRTMATLASEGFVFKDPESKRYRLGLSILSLGGIVNSQMDIYRESQPVLNKIVHELGETAHISVLDNNEVIYLQKVECNHPVRFLTHVGRRNPLYCTSSGKALLAHAKEDVFNAVLEKGLEQHTKTTITESEKLKSHLKQIREQGYSWSNEEYLEGVNSIAAPIYDYKGRVIAALAIVGPKQRIQQSKIKSYSKRVISAANEISSRMGYWK</sequence>
<dbReference type="PROSITE" id="PS51077">
    <property type="entry name" value="HTH_ICLR"/>
    <property type="match status" value="1"/>
</dbReference>
<dbReference type="SMART" id="SM00346">
    <property type="entry name" value="HTH_ICLR"/>
    <property type="match status" value="1"/>
</dbReference>
<comment type="caution">
    <text evidence="8">The sequence shown here is derived from an EMBL/GenBank/DDBJ whole genome shotgun (WGS) entry which is preliminary data.</text>
</comment>
<organism evidence="8 9">
    <name type="scientific">Cytobacillus firmus</name>
    <name type="common">Bacillus firmus</name>
    <dbReference type="NCBI Taxonomy" id="1399"/>
    <lineage>
        <taxon>Bacteria</taxon>
        <taxon>Bacillati</taxon>
        <taxon>Bacillota</taxon>
        <taxon>Bacilli</taxon>
        <taxon>Bacillales</taxon>
        <taxon>Bacillaceae</taxon>
        <taxon>Cytobacillus</taxon>
    </lineage>
</organism>
<dbReference type="PANTHER" id="PTHR30136">
    <property type="entry name" value="HELIX-TURN-HELIX TRANSCRIPTIONAL REGULATOR, ICLR FAMILY"/>
    <property type="match status" value="1"/>
</dbReference>
<feature type="domain" description="IclR-ED" evidence="7">
    <location>
        <begin position="74"/>
        <end position="256"/>
    </location>
</feature>
<dbReference type="GO" id="GO:0003700">
    <property type="term" value="F:DNA-binding transcription factor activity"/>
    <property type="evidence" value="ECO:0007669"/>
    <property type="project" value="TreeGrafter"/>
</dbReference>
<dbReference type="Pfam" id="PF09339">
    <property type="entry name" value="HTH_IclR"/>
    <property type="match status" value="1"/>
</dbReference>
<dbReference type="Proteomes" id="UP000465778">
    <property type="component" value="Unassembled WGS sequence"/>
</dbReference>
<dbReference type="PANTHER" id="PTHR30136:SF35">
    <property type="entry name" value="HTH-TYPE TRANSCRIPTIONAL REGULATOR RV1719"/>
    <property type="match status" value="1"/>
</dbReference>
<dbReference type="PROSITE" id="PS51078">
    <property type="entry name" value="ICLR_ED"/>
    <property type="match status" value="1"/>
</dbReference>
<dbReference type="InterPro" id="IPR005471">
    <property type="entry name" value="Tscrpt_reg_IclR_N"/>
</dbReference>
<dbReference type="InterPro" id="IPR036388">
    <property type="entry name" value="WH-like_DNA-bd_sf"/>
</dbReference>
<reference evidence="8 9" key="1">
    <citation type="journal article" date="2020" name="G3 (Bethesda)">
        <title>Whole Genome Sequencing and Comparative Genomics of Two Nematicidal Bacillus Strains Reveals a Wide Range of Possible Virulence Factors.</title>
        <authorList>
            <person name="Susic N."/>
            <person name="Janezic S."/>
            <person name="Rupnik M."/>
            <person name="Geric Stare B."/>
        </authorList>
    </citation>
    <scope>NUCLEOTIDE SEQUENCE [LARGE SCALE GENOMIC DNA]</scope>
    <source>
        <strain evidence="8 9">I-1582</strain>
    </source>
</reference>
<protein>
    <recommendedName>
        <fullName evidence="5">Glycerol operon regulatory protein</fullName>
    </recommendedName>
</protein>
<dbReference type="InterPro" id="IPR029016">
    <property type="entry name" value="GAF-like_dom_sf"/>
</dbReference>
<keyword evidence="3" id="KW-0804">Transcription</keyword>
<evidence type="ECO:0000259" key="6">
    <source>
        <dbReference type="PROSITE" id="PS51077"/>
    </source>
</evidence>
<dbReference type="Gene3D" id="1.10.10.10">
    <property type="entry name" value="Winged helix-like DNA-binding domain superfamily/Winged helix DNA-binding domain"/>
    <property type="match status" value="1"/>
</dbReference>
<keyword evidence="1" id="KW-0805">Transcription regulation</keyword>
<proteinExistence type="predicted"/>